<sequence length="246" mass="26511">MSIKPVAIVTGASRGIGRGIALELARTHTVIGTYRGRRDAAESLQAECGADILQCDIGSPADRAALIAYAVDKYGRIDLLVNNAGIAPRERKDILEASEEIFDEVLDTNLKGPYFLTQLAARQMITQGSGRVVFVTSISAYTASIMRGEYCVSKAGLSMAVQLWAARLAPHNVQVFEVRPGIIRTDMIEKVKDAYEEKAKNGLLPQNRLGDPADVAKPIRAIADGLIDYGTGTVINADGGFHLRIL</sequence>
<dbReference type="GO" id="GO:0006633">
    <property type="term" value="P:fatty acid biosynthetic process"/>
    <property type="evidence" value="ECO:0007669"/>
    <property type="project" value="TreeGrafter"/>
</dbReference>
<dbReference type="AlphaFoldDB" id="A0A7S7NNG4"/>
<dbReference type="GO" id="GO:0016616">
    <property type="term" value="F:oxidoreductase activity, acting on the CH-OH group of donors, NAD or NADP as acceptor"/>
    <property type="evidence" value="ECO:0007669"/>
    <property type="project" value="TreeGrafter"/>
</dbReference>
<comment type="similarity">
    <text evidence="1">Belongs to the short-chain dehydrogenases/reductases (SDR) family.</text>
</comment>
<evidence type="ECO:0000313" key="4">
    <source>
        <dbReference type="Proteomes" id="UP000593892"/>
    </source>
</evidence>
<proteinExistence type="inferred from homology"/>
<dbReference type="FunFam" id="3.40.50.720:FF:000084">
    <property type="entry name" value="Short-chain dehydrogenase reductase"/>
    <property type="match status" value="1"/>
</dbReference>
<dbReference type="PANTHER" id="PTHR42760:SF133">
    <property type="entry name" value="3-OXOACYL-[ACYL-CARRIER-PROTEIN] REDUCTASE"/>
    <property type="match status" value="1"/>
</dbReference>
<dbReference type="Proteomes" id="UP000593892">
    <property type="component" value="Chromosome"/>
</dbReference>
<dbReference type="RefSeq" id="WP_194448509.1">
    <property type="nucleotide sequence ID" value="NZ_CP063849.1"/>
</dbReference>
<dbReference type="SUPFAM" id="SSF51735">
    <property type="entry name" value="NAD(P)-binding Rossmann-fold domains"/>
    <property type="match status" value="1"/>
</dbReference>
<dbReference type="Gene3D" id="3.40.50.720">
    <property type="entry name" value="NAD(P)-binding Rossmann-like Domain"/>
    <property type="match status" value="1"/>
</dbReference>
<gene>
    <name evidence="3" type="ORF">IRI77_29275</name>
</gene>
<dbReference type="EMBL" id="CP063849">
    <property type="protein sequence ID" value="QOY86840.1"/>
    <property type="molecule type" value="Genomic_DNA"/>
</dbReference>
<dbReference type="PRINTS" id="PR00081">
    <property type="entry name" value="GDHRDH"/>
</dbReference>
<name>A0A7S7NNG4_PALFE</name>
<dbReference type="GO" id="GO:0048038">
    <property type="term" value="F:quinone binding"/>
    <property type="evidence" value="ECO:0007669"/>
    <property type="project" value="TreeGrafter"/>
</dbReference>
<protein>
    <submittedName>
        <fullName evidence="3">3-ketoacyl-ACP reductase</fullName>
    </submittedName>
</protein>
<dbReference type="PRINTS" id="PR00080">
    <property type="entry name" value="SDRFAMILY"/>
</dbReference>
<reference evidence="3 4" key="1">
    <citation type="submission" date="2020-10" db="EMBL/GenBank/DDBJ databases">
        <title>Complete genome sequence of Paludibaculum fermentans P105T, a facultatively anaerobic acidobacterium capable of dissimilatory Fe(III) reduction.</title>
        <authorList>
            <person name="Dedysh S.N."/>
            <person name="Beletsky A.V."/>
            <person name="Kulichevskaya I.S."/>
            <person name="Mardanov A.V."/>
            <person name="Ravin N.V."/>
        </authorList>
    </citation>
    <scope>NUCLEOTIDE SEQUENCE [LARGE SCALE GENOMIC DNA]</scope>
    <source>
        <strain evidence="3 4">P105</strain>
    </source>
</reference>
<dbReference type="InterPro" id="IPR036291">
    <property type="entry name" value="NAD(P)-bd_dom_sf"/>
</dbReference>
<organism evidence="3 4">
    <name type="scientific">Paludibaculum fermentans</name>
    <dbReference type="NCBI Taxonomy" id="1473598"/>
    <lineage>
        <taxon>Bacteria</taxon>
        <taxon>Pseudomonadati</taxon>
        <taxon>Acidobacteriota</taxon>
        <taxon>Terriglobia</taxon>
        <taxon>Bryobacterales</taxon>
        <taxon>Bryobacteraceae</taxon>
        <taxon>Paludibaculum</taxon>
    </lineage>
</organism>
<evidence type="ECO:0000256" key="2">
    <source>
        <dbReference type="ARBA" id="ARBA00023002"/>
    </source>
</evidence>
<dbReference type="NCBIfam" id="NF009386">
    <property type="entry name" value="PRK12745.1"/>
    <property type="match status" value="1"/>
</dbReference>
<dbReference type="Pfam" id="PF13561">
    <property type="entry name" value="adh_short_C2"/>
    <property type="match status" value="1"/>
</dbReference>
<evidence type="ECO:0000256" key="1">
    <source>
        <dbReference type="ARBA" id="ARBA00006484"/>
    </source>
</evidence>
<keyword evidence="2" id="KW-0560">Oxidoreductase</keyword>
<dbReference type="InterPro" id="IPR002347">
    <property type="entry name" value="SDR_fam"/>
</dbReference>
<dbReference type="KEGG" id="pfer:IRI77_29275"/>
<keyword evidence="4" id="KW-1185">Reference proteome</keyword>
<accession>A0A7S7NNG4</accession>
<evidence type="ECO:0000313" key="3">
    <source>
        <dbReference type="EMBL" id="QOY86840.1"/>
    </source>
</evidence>
<dbReference type="PANTHER" id="PTHR42760">
    <property type="entry name" value="SHORT-CHAIN DEHYDROGENASES/REDUCTASES FAMILY MEMBER"/>
    <property type="match status" value="1"/>
</dbReference>